<sequence length="194" mass="22537">MDAIEKIIDQLNEEAQLKQTEFQVTEKMRIEQEFQASLQEIELEQKKRYENQLDQLEEKNKQLKNRQQVAAKQANLNLKQQLLDEMFIAAQEAMNDWSIEEHQNFANGALKKLAVSGSLKFISGGITKDVYTEEWLAIQNAQLKYQLTLSDEVIPNQAGFILDQAGIQYNFLYQTLIEEQKETLSFELAQTFLD</sequence>
<evidence type="ECO:0008006" key="4">
    <source>
        <dbReference type="Google" id="ProtNLM"/>
    </source>
</evidence>
<dbReference type="RefSeq" id="WP_218324598.1">
    <property type="nucleotide sequence ID" value="NZ_JAHUZB010000001.1"/>
</dbReference>
<reference evidence="2 3" key="1">
    <citation type="submission" date="2021-06" db="EMBL/GenBank/DDBJ databases">
        <title>Enterococcus alishanensis sp. nov., a novel lactic acid bacterium isolated from fresh coffee beans.</title>
        <authorList>
            <person name="Chen Y.-S."/>
        </authorList>
    </citation>
    <scope>NUCLEOTIDE SEQUENCE [LARGE SCALE GENOMIC DNA]</scope>
    <source>
        <strain evidence="2 3">ALS3</strain>
    </source>
</reference>
<name>A0ABS6T9H4_9ENTE</name>
<keyword evidence="1" id="KW-0175">Coiled coil</keyword>
<evidence type="ECO:0000313" key="3">
    <source>
        <dbReference type="Proteomes" id="UP000774130"/>
    </source>
</evidence>
<comment type="caution">
    <text evidence="2">The sequence shown here is derived from an EMBL/GenBank/DDBJ whole genome shotgun (WGS) entry which is preliminary data.</text>
</comment>
<evidence type="ECO:0000313" key="2">
    <source>
        <dbReference type="EMBL" id="MBV7389541.1"/>
    </source>
</evidence>
<feature type="coiled-coil region" evidence="1">
    <location>
        <begin position="1"/>
        <end position="73"/>
    </location>
</feature>
<accession>A0ABS6T9H4</accession>
<protein>
    <recommendedName>
        <fullName evidence="4">ATPase V</fullName>
    </recommendedName>
</protein>
<dbReference type="EMBL" id="JAHUZB010000001">
    <property type="protein sequence ID" value="MBV7389541.1"/>
    <property type="molecule type" value="Genomic_DNA"/>
</dbReference>
<keyword evidence="3" id="KW-1185">Reference proteome</keyword>
<evidence type="ECO:0000256" key="1">
    <source>
        <dbReference type="SAM" id="Coils"/>
    </source>
</evidence>
<gene>
    <name evidence="2" type="ORF">KUA55_02540</name>
</gene>
<proteinExistence type="predicted"/>
<organism evidence="2 3">
    <name type="scientific">Enterococcus alishanensis</name>
    <dbReference type="NCBI Taxonomy" id="1303817"/>
    <lineage>
        <taxon>Bacteria</taxon>
        <taxon>Bacillati</taxon>
        <taxon>Bacillota</taxon>
        <taxon>Bacilli</taxon>
        <taxon>Lactobacillales</taxon>
        <taxon>Enterococcaceae</taxon>
        <taxon>Enterococcus</taxon>
    </lineage>
</organism>
<dbReference type="Proteomes" id="UP000774130">
    <property type="component" value="Unassembled WGS sequence"/>
</dbReference>